<proteinExistence type="predicted"/>
<feature type="region of interest" description="Disordered" evidence="3">
    <location>
        <begin position="1714"/>
        <end position="1736"/>
    </location>
</feature>
<evidence type="ECO:0000256" key="2">
    <source>
        <dbReference type="SAM" id="Coils"/>
    </source>
</evidence>
<feature type="compositionally biased region" description="Basic and acidic residues" evidence="3">
    <location>
        <begin position="2515"/>
        <end position="2563"/>
    </location>
</feature>
<evidence type="ECO:0000313" key="4">
    <source>
        <dbReference type="EMBL" id="GAW80650.1"/>
    </source>
</evidence>
<feature type="compositionally biased region" description="Acidic residues" evidence="3">
    <location>
        <begin position="3168"/>
        <end position="3179"/>
    </location>
</feature>
<feature type="region of interest" description="Disordered" evidence="3">
    <location>
        <begin position="1"/>
        <end position="55"/>
    </location>
</feature>
<dbReference type="PANTHER" id="PTHR23160:SF19">
    <property type="entry name" value="MYOSIN HEAVY CHAIN-RELATED PROTEIN"/>
    <property type="match status" value="1"/>
</dbReference>
<dbReference type="OrthoDB" id="378101at2759"/>
<feature type="compositionally biased region" description="Acidic residues" evidence="3">
    <location>
        <begin position="3004"/>
        <end position="3115"/>
    </location>
</feature>
<feature type="compositionally biased region" description="Acidic residues" evidence="3">
    <location>
        <begin position="2180"/>
        <end position="2196"/>
    </location>
</feature>
<feature type="compositionally biased region" description="Acidic residues" evidence="3">
    <location>
        <begin position="3230"/>
        <end position="3249"/>
    </location>
</feature>
<feature type="region of interest" description="Disordered" evidence="3">
    <location>
        <begin position="2165"/>
        <end position="2232"/>
    </location>
</feature>
<evidence type="ECO:0000256" key="1">
    <source>
        <dbReference type="ARBA" id="ARBA00023054"/>
    </source>
</evidence>
<dbReference type="RefSeq" id="XP_028543239.1">
    <property type="nucleotide sequence ID" value="XM_028687438.1"/>
</dbReference>
<feature type="compositionally biased region" description="Polar residues" evidence="3">
    <location>
        <begin position="521"/>
        <end position="530"/>
    </location>
</feature>
<feature type="compositionally biased region" description="Polar residues" evidence="3">
    <location>
        <begin position="3262"/>
        <end position="3282"/>
    </location>
</feature>
<feature type="compositionally biased region" description="Polar residues" evidence="3">
    <location>
        <begin position="1"/>
        <end position="19"/>
    </location>
</feature>
<feature type="coiled-coil region" evidence="2">
    <location>
        <begin position="622"/>
        <end position="656"/>
    </location>
</feature>
<feature type="compositionally biased region" description="Basic and acidic residues" evidence="3">
    <location>
        <begin position="21"/>
        <end position="30"/>
    </location>
</feature>
<feature type="compositionally biased region" description="Basic and acidic residues" evidence="3">
    <location>
        <begin position="3283"/>
        <end position="3292"/>
    </location>
</feature>
<feature type="coiled-coil region" evidence="2">
    <location>
        <begin position="180"/>
        <end position="221"/>
    </location>
</feature>
<feature type="region of interest" description="Disordered" evidence="3">
    <location>
        <begin position="2476"/>
        <end position="2571"/>
    </location>
</feature>
<sequence length="3313" mass="386006">MDLNSQNSESKSYEGNLSRSKLCDGRKEQQSQRSNKWKSNVSRNEEMESGIINDEEFQSLFPSNGTCSDDMNFYSTQVKNTECSSSNCAINKTKNGDQNGVHSFNQNYVQGYDHGFQRIDNCNQNHGDVIQSLCINEIKSLDEDELFDNTKHVDKDDLITKLRSKLQMKIKDYNLVMDILIRTKEECSRKNEQVKELQKRNNQVEKECANLKNVIERKNIESGLHNGEVVANGSGIGEGGSSYFSFYKNEYDDMKIKVATIEERYKEIIQKNEHLTIELNNLMKEKHKYESDKNNEIDIIKTENSKLKEKVEQLKTEREKLFNKYLQCEKNNFKIQKEAKEEISSLRDIITKEESLRKNSVENLNKAKEILTKSLATSEDSVKKLLDAEKERDKFKEKNENLKRNLQQVRCKMDNLKEALKYFEKMYKKVVEKNNVIFSVTHEFLNTRSCNVIILRKNSDIKHVCEKYEIASNLFEDINCFSALYTYEVIFNTPQPDSDDLEDTGDWEDELDEKDSHDPHQSNQLNQLHNPRNAHKTRNRAHRSSKKYIKIKKEKFKSLNYLLNEAQIKIIALSRSNTNFEKYCANAKNSRIKGDLNLFKRNNYIDDPIMLQNEKMHIENVLHEKLEQLKCVEKRVKEKENMIQAFKEENFRLKLEKETFLKVISSIPNLSSMIHMNKNGKNLSIESLIETTVNDIVYQHVKIGMSNQDFNEKTPSKMNTSSLVQSSDMTTDISSINVDDSKSIFKRTLPLKAIDGKEENCRQILKNLEKSIVNIENKQISYFRRSDLFHYMDDYMITLEMFHRISKYNEEFRIDHLLENGFSFILQTLNEKFQGNNEKSCVESVIDTTRIAEELCKWKKKYSEEELLHFLEESKVIQKYKQFYHNHFININNIFNTIISLNLYSMDEKEKNVYERYYNLFNLNFSNVEISFDLLLNRFEKIVKLAKMYENAITQNTKKIMDMNLNEANLYERGKKLEYDVEILCKEKENLENIIQKNEQDMKCMNTKHTMLENECKEHICKNNLLNGKYEQLKKEKSIMERELSNKQIRNLKLNEQNVEMMKLHEKEKTYLHSLIQEEKESNQFLKEKLNSFFTLNEQVKYDYDIRLNNLNALWVEEKDNNKKHIFDINNLKIENDKLSQKIKDLENKICLIKNELNERIKQITVLRKCIFRMSPCEDAKNGQTSSHPNGLSDVEIVHKHADAKGNLVNSVPSIATSNELMHYTNESIFRNEKGYNFIIQEFEHTAEQELLMKKLQDSKSDLEKEIMKLKGEKEILVGVIETWRCFSVCSKEEIKRLKNLCNEQLERHKEFLCLNQLNEDKLKRINELLGVEKCKYEKEIDKTKGKLNDEIDKLKIDIEEKVLQMKELKCDYDNMELKLKILENEKKDQLNIKQKEEEYVNLLKNDKVNLQNELKDILEKYHTEVDNNKKLMNEMEVLKNSYKEEIKKLNELLTNIKKDNRHLNEIFQKQININDNEILKNRLEQLVELNKELQEELHHNCTLREKVKCENSQLKEKLKLEKRKYLQQQKHIIELQTNLTSKNVINDKDSDFIVNLKFNLEKSRIELQNLANEFEKVHLNEEKYIMKIKILESKLSKKENENKKIEKELEQKNSNNVIFINKIKTDLDVMTEQNRILLISKEEQEKKIEHLKKENEFFLCTKNNDINIVQNEKLQQQVSEYLAIINQKEKKINELNFEIKKLMNKNNQMKAMVDDASQKEHHETTEPGESNAQNEKTTVSVEIYKYINENIDLTAELENKNEFIDKLKEEVKEKEDQIRKLNDNMSNMSHSMDKLKESVIIMEKYKMNINKHIKEKDDIIESLKNKYNNKLDDLLNGFTLGKATGNFSSLENAMSASSDEILNMLKSLSRGSSTPCVDAPGLAVPNENLNLSTCNNSRDGIGPMCINEQIVIIKCNILKLFKLGSCYLYIINRNMKEIQVLKNQVNSLEQSIESLNEFIKNLKNENKQNEIIRVNNLDEIIQLKDNIQINESSIKNLKNNLKNKEELNKHNMKNLGRYKSFIIYLIRHNIIFCDIFKIVNSRRKVEDSILNKLRNLKNSFHFYMYDSIIDELQNYSDIPTMDQSEPGNSELEKHEYNRSSGGGDWSNINYNFIEETFQNIQKFAYNFNLIVEKGQVHLLNCQGEWGTDENVHLREACFLDNHHLSHDENPNEDPRENPNEDPCENPNEDPCENPNEDPRENPNEDPCENPNEDPCENPNEDPCENPNENKSEPIAEPLEEAQCTESSFTGFDSSQNRMSYTIPLPDEKMQSSNILPSEVFPAWATSNVDANMSMKGEESGIEPVCLTFDEEGNANPNIEKNQHIMESMNSKENPTSDSLSIGEAINMVHTIGKVDDESGRCTGGEFSNADQDNLGKGSQDNLEPLHGDVMIPSNEHDGNNSSSNETLERYEENILEEEMCKGGEAQPSCTDDTCIGNENPEKNIDCDSNEQVKSNVTDFIRDIFRGIIRDANEENKSLQESCNEENGQVGNEENGQVGNEENGQVGNEENGQVGKEENGQVGKEENGQVGKEENGQVGKEENGQVGKEENGQVGKEENEQMKNCESVINPKENNFVMKSLEDSDTILAQEIAVSVSKSCKGTDDYENLANDQSCERDKDQVEDRKKKKRLSESCCSEGDASKMTCVDIKEDISLEASQEGLPSGEIEARNEFTWRGESHNMGGIPHAPASCSAYVHLSGSELDDHQDRFHQNEIHQKEIHQNEIHQNEIHQNEIHQNEIHQNEIHQSGIHQNEIHQNEIHQNEIHQNEIHQDQREAHAHDTFTNFIMKKLSEPKEHLAKPYSSNLSEHNYGSCERKEKKKKKRKYNSDSEMMNSNCYASMRNFKKLKKSPLNINSSNMHGEEIHGWDGQVWQHDDTRELENHVDVGKAEFSQEGESYEYEEDEGRKEENNVKEHSNVKKKKNIFFESDSGMNNSRVLHNYSDIYDKKVLINSNTNEYNNAEEILQSVERENHEMDSNRSCYIISSDEDCERNDNNMNGGLREEENEEEGDEEDADDEDADDEDADDEDADDEDADDEDADEEDADEEDADEEDADEEDADEEDADEEDADEEDADDEDGEDGQMDDYENGEYENGEYENEEYENEEYENEEYENEEYKNEEYENEEEVDDEYNTEGEQEQRQEEEGKENDYDEDDGHEEYSAKEMGQGDDGEYIQDDELNARGQQEEEKEEGVVSENEPMDDSNRNGEGSPNPYYGENYDYVENVKNEDDIENGENEDDVENDDELNDDLSQSTRLDKTNKTGNNLLFLNPSNMNITQDYTLHNDEPHDENVDQAEAISISSSHENNEGEDA</sequence>
<feature type="compositionally biased region" description="Acidic residues" evidence="3">
    <location>
        <begin position="3146"/>
        <end position="3158"/>
    </location>
</feature>
<feature type="region of interest" description="Disordered" evidence="3">
    <location>
        <begin position="496"/>
        <end position="545"/>
    </location>
</feature>
<accession>A0A1Y1JEH3</accession>
<dbReference type="EMBL" id="BDQF01000009">
    <property type="protein sequence ID" value="GAW80650.1"/>
    <property type="molecule type" value="Genomic_DNA"/>
</dbReference>
<dbReference type="PANTHER" id="PTHR23160">
    <property type="entry name" value="SYNAPTONEMAL COMPLEX PROTEIN-RELATED"/>
    <property type="match status" value="1"/>
</dbReference>
<feature type="compositionally biased region" description="Basic and acidic residues" evidence="3">
    <location>
        <begin position="2904"/>
        <end position="2917"/>
    </location>
</feature>
<evidence type="ECO:0000256" key="3">
    <source>
        <dbReference type="SAM" id="MobiDB-lite"/>
    </source>
</evidence>
<dbReference type="Proteomes" id="UP000195521">
    <property type="component" value="Unassembled WGS sequence"/>
</dbReference>
<organism evidence="4 5">
    <name type="scientific">Plasmodium gonderi</name>
    <dbReference type="NCBI Taxonomy" id="77519"/>
    <lineage>
        <taxon>Eukaryota</taxon>
        <taxon>Sar</taxon>
        <taxon>Alveolata</taxon>
        <taxon>Apicomplexa</taxon>
        <taxon>Aconoidasida</taxon>
        <taxon>Haemosporida</taxon>
        <taxon>Plasmodiidae</taxon>
        <taxon>Plasmodium</taxon>
        <taxon>Plasmodium (Plasmodium)</taxon>
    </lineage>
</organism>
<evidence type="ECO:0000313" key="5">
    <source>
        <dbReference type="Proteomes" id="UP000195521"/>
    </source>
</evidence>
<feature type="coiled-coil region" evidence="2">
    <location>
        <begin position="1345"/>
        <end position="1525"/>
    </location>
</feature>
<feature type="coiled-coil region" evidence="2">
    <location>
        <begin position="981"/>
        <end position="1057"/>
    </location>
</feature>
<reference evidence="5" key="1">
    <citation type="submission" date="2017-04" db="EMBL/GenBank/DDBJ databases">
        <title>Plasmodium gonderi genome.</title>
        <authorList>
            <person name="Arisue N."/>
            <person name="Honma H."/>
            <person name="Kawai S."/>
            <person name="Tougan T."/>
            <person name="Tanabe K."/>
            <person name="Horii T."/>
        </authorList>
    </citation>
    <scope>NUCLEOTIDE SEQUENCE [LARGE SCALE GENOMIC DNA]</scope>
    <source>
        <strain evidence="5">ATCC 30045</strain>
    </source>
</reference>
<dbReference type="OMA" id="NVHENTF"/>
<feature type="coiled-coil region" evidence="2">
    <location>
        <begin position="1246"/>
        <end position="1273"/>
    </location>
</feature>
<keyword evidence="1 2" id="KW-0175">Coiled coil</keyword>
<gene>
    <name evidence="4" type="ORF">PGO_082160</name>
</gene>
<feature type="coiled-coil region" evidence="2">
    <location>
        <begin position="385"/>
        <end position="426"/>
    </location>
</feature>
<feature type="compositionally biased region" description="Basic and acidic residues" evidence="3">
    <location>
        <begin position="1714"/>
        <end position="1726"/>
    </location>
</feature>
<feature type="compositionally biased region" description="Polar residues" evidence="3">
    <location>
        <begin position="2244"/>
        <end position="2260"/>
    </location>
</feature>
<comment type="caution">
    <text evidence="4">The sequence shown here is derived from an EMBL/GenBank/DDBJ whole genome shotgun (WGS) entry which is preliminary data.</text>
</comment>
<feature type="coiled-coil region" evidence="2">
    <location>
        <begin position="1932"/>
        <end position="2015"/>
    </location>
</feature>
<feature type="region of interest" description="Disordered" evidence="3">
    <location>
        <begin position="2800"/>
        <end position="2829"/>
    </location>
</feature>
<dbReference type="GeneID" id="39747365"/>
<feature type="compositionally biased region" description="Basic and acidic residues" evidence="3">
    <location>
        <begin position="2165"/>
        <end position="2179"/>
    </location>
</feature>
<feature type="compositionally biased region" description="Acidic residues" evidence="3">
    <location>
        <begin position="497"/>
        <end position="513"/>
    </location>
</feature>
<protein>
    <submittedName>
        <fullName evidence="4">Uncharacterized protein</fullName>
    </submittedName>
</protein>
<feature type="region of interest" description="Disordered" evidence="3">
    <location>
        <begin position="2989"/>
        <end position="3313"/>
    </location>
</feature>
<feature type="compositionally biased region" description="Basic residues" evidence="3">
    <location>
        <begin position="532"/>
        <end position="545"/>
    </location>
</feature>
<feature type="region of interest" description="Disordered" evidence="3">
    <location>
        <begin position="2888"/>
        <end position="2917"/>
    </location>
</feature>
<feature type="compositionally biased region" description="Acidic residues" evidence="3">
    <location>
        <begin position="3123"/>
        <end position="3138"/>
    </location>
</feature>
<feature type="coiled-coil region" evidence="2">
    <location>
        <begin position="1751"/>
        <end position="1834"/>
    </location>
</feature>
<feature type="compositionally biased region" description="Low complexity" evidence="3">
    <location>
        <begin position="2485"/>
        <end position="2514"/>
    </location>
</feature>
<feature type="coiled-coil region" evidence="2">
    <location>
        <begin position="2951"/>
        <end position="2978"/>
    </location>
</feature>
<feature type="coiled-coil region" evidence="2">
    <location>
        <begin position="251"/>
        <end position="331"/>
    </location>
</feature>
<feature type="compositionally biased region" description="Polar residues" evidence="3">
    <location>
        <begin position="31"/>
        <end position="42"/>
    </location>
</feature>
<feature type="compositionally biased region" description="Acidic residues" evidence="3">
    <location>
        <begin position="2204"/>
        <end position="2224"/>
    </location>
</feature>
<keyword evidence="5" id="KW-1185">Reference proteome</keyword>
<feature type="region of interest" description="Disordered" evidence="3">
    <location>
        <begin position="2080"/>
        <end position="2101"/>
    </location>
</feature>
<name>A0A1Y1JEH3_PLAGO</name>
<feature type="region of interest" description="Disordered" evidence="3">
    <location>
        <begin position="2241"/>
        <end position="2260"/>
    </location>
</feature>